<organism evidence="2 3">
    <name type="scientific">Flavilitoribacter nigricans (strain ATCC 23147 / DSM 23189 / NBRC 102662 / NCIMB 1420 / SS-2)</name>
    <name type="common">Lewinella nigricans</name>
    <dbReference type="NCBI Taxonomy" id="1122177"/>
    <lineage>
        <taxon>Bacteria</taxon>
        <taxon>Pseudomonadati</taxon>
        <taxon>Bacteroidota</taxon>
        <taxon>Saprospiria</taxon>
        <taxon>Saprospirales</taxon>
        <taxon>Lewinellaceae</taxon>
        <taxon>Flavilitoribacter</taxon>
    </lineage>
</organism>
<evidence type="ECO:0000313" key="2">
    <source>
        <dbReference type="EMBL" id="PHN02664.1"/>
    </source>
</evidence>
<reference evidence="2 3" key="1">
    <citation type="submission" date="2017-10" db="EMBL/GenBank/DDBJ databases">
        <title>The draft genome sequence of Lewinella nigricans NBRC 102662.</title>
        <authorList>
            <person name="Wang K."/>
        </authorList>
    </citation>
    <scope>NUCLEOTIDE SEQUENCE [LARGE SCALE GENOMIC DNA]</scope>
    <source>
        <strain evidence="2 3">NBRC 102662</strain>
    </source>
</reference>
<dbReference type="Proteomes" id="UP000223913">
    <property type="component" value="Unassembled WGS sequence"/>
</dbReference>
<accession>A0A2D0N2D3</accession>
<feature type="chain" id="PRO_5012745318" description="Twin-arginine translocation signal domain-containing protein" evidence="1">
    <location>
        <begin position="28"/>
        <end position="465"/>
    </location>
</feature>
<dbReference type="RefSeq" id="WP_099153993.1">
    <property type="nucleotide sequence ID" value="NZ_PDUD01000038.1"/>
</dbReference>
<proteinExistence type="predicted"/>
<gene>
    <name evidence="2" type="ORF">CRP01_31205</name>
</gene>
<evidence type="ECO:0008006" key="4">
    <source>
        <dbReference type="Google" id="ProtNLM"/>
    </source>
</evidence>
<feature type="signal peptide" evidence="1">
    <location>
        <begin position="1"/>
        <end position="27"/>
    </location>
</feature>
<dbReference type="OrthoDB" id="253462at2"/>
<keyword evidence="3" id="KW-1185">Reference proteome</keyword>
<comment type="caution">
    <text evidence="2">The sequence shown here is derived from an EMBL/GenBank/DDBJ whole genome shotgun (WGS) entry which is preliminary data.</text>
</comment>
<sequence>MKRRTFLKHSTYSTAALLGAANTAALAQEMVPAERTGRENTPTVNKTKNTVEVLNPAHRVPVSFIIDDSTALVNMAHYGIPQFAEVFPDNYKQDWRKLPREIPDDFVREFLDWCDSHGVKGKYSMVPYPACTGWLNRFIPGWSKSDLQASIRLVRERAQPNWDIHPEMISHTRVIDIRTGLPFPDATPEFMENWEWSQNKSAEELGEYIQYALNVLKGADLYCEGVTTPGGFAHRNIPNLARGTQWAMQEVYGVDVAHFFRDVITDPGKSVQPQIFHAQDLDTDHASCSVHIIACTGDWFGGWDGLTPGDADRFITADLAQGRMVEVIEQEEPAIFICHWPGIYYNGDKLGFDIFKTVVTRLHQKYDNLIWMKLSEISRYWAAKEFTSIVRDGKRLHIEAPFATDLFTFKVGQKLSDPEFRRGNEQIALTRVDSEKELRRNTWCRTGRDTIVCIDLPKGSSELMG</sequence>
<protein>
    <recommendedName>
        <fullName evidence="4">Twin-arginine translocation signal domain-containing protein</fullName>
    </recommendedName>
</protein>
<evidence type="ECO:0000256" key="1">
    <source>
        <dbReference type="SAM" id="SignalP"/>
    </source>
</evidence>
<keyword evidence="1" id="KW-0732">Signal</keyword>
<name>A0A2D0N2D3_FLAN2</name>
<dbReference type="AlphaFoldDB" id="A0A2D0N2D3"/>
<evidence type="ECO:0000313" key="3">
    <source>
        <dbReference type="Proteomes" id="UP000223913"/>
    </source>
</evidence>
<dbReference type="EMBL" id="PDUD01000038">
    <property type="protein sequence ID" value="PHN02664.1"/>
    <property type="molecule type" value="Genomic_DNA"/>
</dbReference>